<organism evidence="2">
    <name type="scientific">marine sediment metagenome</name>
    <dbReference type="NCBI Taxonomy" id="412755"/>
    <lineage>
        <taxon>unclassified sequences</taxon>
        <taxon>metagenomes</taxon>
        <taxon>ecological metagenomes</taxon>
    </lineage>
</organism>
<accession>A0A0F9FJ01</accession>
<gene>
    <name evidence="2" type="ORF">LCGC14_1945450</name>
</gene>
<feature type="domain" description="Treble clef zinc finger" evidence="1">
    <location>
        <begin position="13"/>
        <end position="74"/>
    </location>
</feature>
<comment type="caution">
    <text evidence="2">The sequence shown here is derived from an EMBL/GenBank/DDBJ whole genome shotgun (WGS) entry which is preliminary data.</text>
</comment>
<dbReference type="AlphaFoldDB" id="A0A0F9FJ01"/>
<feature type="non-terminal residue" evidence="2">
    <location>
        <position position="1"/>
    </location>
</feature>
<proteinExistence type="predicted"/>
<dbReference type="PANTHER" id="PTHR37317">
    <property type="entry name" value="BLR8090 PROTEIN"/>
    <property type="match status" value="1"/>
</dbReference>
<dbReference type="InterPro" id="IPR036388">
    <property type="entry name" value="WH-like_DNA-bd_sf"/>
</dbReference>
<dbReference type="PANTHER" id="PTHR37317:SF1">
    <property type="entry name" value="ZINC-RIBBON DOMAIN-CONTAINING PROTEIN-RELATED"/>
    <property type="match status" value="1"/>
</dbReference>
<dbReference type="Pfam" id="PF14311">
    <property type="entry name" value="DUF4379"/>
    <property type="match status" value="2"/>
</dbReference>
<dbReference type="InterPro" id="IPR025487">
    <property type="entry name" value="DUF4379"/>
</dbReference>
<protein>
    <recommendedName>
        <fullName evidence="1">Treble clef zinc finger domain-containing protein</fullName>
    </recommendedName>
</protein>
<evidence type="ECO:0000313" key="2">
    <source>
        <dbReference type="EMBL" id="KKL86364.1"/>
    </source>
</evidence>
<dbReference type="Gene3D" id="1.10.10.10">
    <property type="entry name" value="Winged helix-like DNA-binding domain superfamily/Winged helix DNA-binding domain"/>
    <property type="match status" value="1"/>
</dbReference>
<dbReference type="EMBL" id="LAZR01021138">
    <property type="protein sequence ID" value="KKL86364.1"/>
    <property type="molecule type" value="Genomic_DNA"/>
</dbReference>
<sequence length="262" mass="31360">IKVMPISHTHKELMKEWSYERNDILGLDPEKITMGSRIKVFWHCTKDKSLVWEARIDSRTRKNRYDGCPYCVGKIVCYHNCLNTKFPEIAKEWHPTLNNILGPEDVTPGMDKEAFWQCQKNKNHVWKTLVSKRVCSGNGCPFCHRKSEAMVNDILLKYLSDWTIIPNKKIWHTYKDYNHKRFCDFWLEKDGVKIMVEYDGQQHFMPVSFGCRDKNKVNDKFKKTQLKDKLDSKFCEENNLNRRHMWEVINNRRKSHKGWTKE</sequence>
<reference evidence="2" key="1">
    <citation type="journal article" date="2015" name="Nature">
        <title>Complex archaea that bridge the gap between prokaryotes and eukaryotes.</title>
        <authorList>
            <person name="Spang A."/>
            <person name="Saw J.H."/>
            <person name="Jorgensen S.L."/>
            <person name="Zaremba-Niedzwiedzka K."/>
            <person name="Martijn J."/>
            <person name="Lind A.E."/>
            <person name="van Eijk R."/>
            <person name="Schleper C."/>
            <person name="Guy L."/>
            <person name="Ettema T.J."/>
        </authorList>
    </citation>
    <scope>NUCLEOTIDE SEQUENCE</scope>
</reference>
<feature type="domain" description="Treble clef zinc finger" evidence="1">
    <location>
        <begin position="89"/>
        <end position="146"/>
    </location>
</feature>
<evidence type="ECO:0000259" key="1">
    <source>
        <dbReference type="Pfam" id="PF14311"/>
    </source>
</evidence>
<name>A0A0F9FJ01_9ZZZZ</name>